<dbReference type="GO" id="GO:0004751">
    <property type="term" value="F:ribose-5-phosphate isomerase activity"/>
    <property type="evidence" value="ECO:0007669"/>
    <property type="project" value="UniProtKB-EC"/>
</dbReference>
<organism evidence="3 4">
    <name type="scientific">Thermosulfuriphilus ammonigenes</name>
    <dbReference type="NCBI Taxonomy" id="1936021"/>
    <lineage>
        <taxon>Bacteria</taxon>
        <taxon>Pseudomonadati</taxon>
        <taxon>Thermodesulfobacteriota</taxon>
        <taxon>Thermodesulfobacteria</taxon>
        <taxon>Thermodesulfobacteriales</taxon>
        <taxon>Thermodesulfobacteriaceae</taxon>
        <taxon>Thermosulfuriphilus</taxon>
    </lineage>
</organism>
<dbReference type="SUPFAM" id="SSF89623">
    <property type="entry name" value="Ribose/Galactose isomerase RpiB/AlsB"/>
    <property type="match status" value="1"/>
</dbReference>
<dbReference type="EMBL" id="CP048877">
    <property type="protein sequence ID" value="QIJ72198.1"/>
    <property type="molecule type" value="Genomic_DNA"/>
</dbReference>
<dbReference type="GO" id="GO:0019316">
    <property type="term" value="P:D-allose catabolic process"/>
    <property type="evidence" value="ECO:0007669"/>
    <property type="project" value="TreeGrafter"/>
</dbReference>
<dbReference type="InterPro" id="IPR003500">
    <property type="entry name" value="RpiB_LacA_LacB"/>
</dbReference>
<protein>
    <submittedName>
        <fullName evidence="3">Ribose 5-phosphate isomerase B</fullName>
        <ecNumber evidence="3">5.3.1.6</ecNumber>
    </submittedName>
</protein>
<dbReference type="Gene3D" id="3.40.1400.10">
    <property type="entry name" value="Sugar-phosphate isomerase, RpiB/LacA/LacB"/>
    <property type="match status" value="1"/>
</dbReference>
<dbReference type="NCBIfam" id="TIGR01120">
    <property type="entry name" value="rpiB"/>
    <property type="match status" value="1"/>
</dbReference>
<comment type="similarity">
    <text evidence="1">Belongs to the LacAB/RpiB family.</text>
</comment>
<name>A0A6G7PXM0_9BACT</name>
<dbReference type="RefSeq" id="WP_166032416.1">
    <property type="nucleotide sequence ID" value="NZ_CP048877.1"/>
</dbReference>
<dbReference type="PANTHER" id="PTHR30345">
    <property type="entry name" value="RIBOSE-5-PHOSPHATE ISOMERASE B"/>
    <property type="match status" value="1"/>
</dbReference>
<evidence type="ECO:0000313" key="3">
    <source>
        <dbReference type="EMBL" id="QIJ72198.1"/>
    </source>
</evidence>
<dbReference type="InterPro" id="IPR036569">
    <property type="entry name" value="RpiB_LacA_LacB_sf"/>
</dbReference>
<dbReference type="GO" id="GO:0009052">
    <property type="term" value="P:pentose-phosphate shunt, non-oxidative branch"/>
    <property type="evidence" value="ECO:0007669"/>
    <property type="project" value="TreeGrafter"/>
</dbReference>
<dbReference type="InterPro" id="IPR004785">
    <property type="entry name" value="RpiB"/>
</dbReference>
<dbReference type="AlphaFoldDB" id="A0A6G7PXM0"/>
<dbReference type="KEGG" id="tav:G4V39_07910"/>
<evidence type="ECO:0000256" key="2">
    <source>
        <dbReference type="ARBA" id="ARBA00023235"/>
    </source>
</evidence>
<dbReference type="Pfam" id="PF02502">
    <property type="entry name" value="LacAB_rpiB"/>
    <property type="match status" value="1"/>
</dbReference>
<dbReference type="NCBIfam" id="NF004051">
    <property type="entry name" value="PRK05571.1"/>
    <property type="match status" value="1"/>
</dbReference>
<sequence length="153" mass="16602">MRIAIGADHAGFTLKEKIRNLLEEMGHQVVDVGCHSCDSVDYPLFGAKVAGLVSQGECDRGVLVCGTGIGMSLVANRFPAVRAALCHEIYTTKMARLHNDANILVIGGRVVGEALALEMVRVFFETPFEGGRHARRLELINKLTTQGTDYESS</sequence>
<dbReference type="NCBIfam" id="TIGR00689">
    <property type="entry name" value="rpiB_lacA_lacB"/>
    <property type="match status" value="1"/>
</dbReference>
<dbReference type="EC" id="5.3.1.6" evidence="3"/>
<reference evidence="3 4" key="1">
    <citation type="submission" date="2020-02" db="EMBL/GenBank/DDBJ databases">
        <title>Genome analysis of Thermosulfuriphilus ammonigenes ST65T, an anaerobic thermophilic chemolithoautotrophic bacterium isolated from a deep-sea hydrothermal vent.</title>
        <authorList>
            <person name="Slobodkina G."/>
            <person name="Allioux M."/>
            <person name="Merkel A."/>
            <person name="Alain K."/>
            <person name="Jebbar M."/>
            <person name="Slobodkin A."/>
        </authorList>
    </citation>
    <scope>NUCLEOTIDE SEQUENCE [LARGE SCALE GENOMIC DNA]</scope>
    <source>
        <strain evidence="3 4">ST65</strain>
    </source>
</reference>
<accession>A0A6G7PXM0</accession>
<keyword evidence="2 3" id="KW-0413">Isomerase</keyword>
<dbReference type="PIRSF" id="PIRSF005384">
    <property type="entry name" value="RpiB_LacA_B"/>
    <property type="match status" value="1"/>
</dbReference>
<evidence type="ECO:0000256" key="1">
    <source>
        <dbReference type="ARBA" id="ARBA00008754"/>
    </source>
</evidence>
<gene>
    <name evidence="3" type="primary">rpiB</name>
    <name evidence="3" type="ORF">G4V39_07910</name>
</gene>
<proteinExistence type="inferred from homology"/>
<evidence type="ECO:0000313" key="4">
    <source>
        <dbReference type="Proteomes" id="UP000502179"/>
    </source>
</evidence>
<keyword evidence="4" id="KW-1185">Reference proteome</keyword>
<dbReference type="PANTHER" id="PTHR30345:SF0">
    <property type="entry name" value="DNA DAMAGE-REPAIR_TOLERATION PROTEIN DRT102"/>
    <property type="match status" value="1"/>
</dbReference>
<dbReference type="Proteomes" id="UP000502179">
    <property type="component" value="Chromosome"/>
</dbReference>